<reference evidence="2 3" key="1">
    <citation type="journal article" date="2013" name="Int. J. Syst. Evol. Microbiol.">
        <title>Marinicauda pacifica gen. nov., sp. nov., a prosthecate alphaproteobacterium of the family Hyphomonadaceae isolated from deep seawater.</title>
        <authorList>
            <person name="Zhang X.Y."/>
            <person name="Li G.W."/>
            <person name="Wang C.S."/>
            <person name="Zhang Y.J."/>
            <person name="Xu X.W."/>
            <person name="Li H."/>
            <person name="Liu A."/>
            <person name="Liu C."/>
            <person name="Xie B.B."/>
            <person name="Qin Q.L."/>
            <person name="Xu Z."/>
            <person name="Chen X.L."/>
            <person name="Zhou B.C."/>
            <person name="Zhang Y.Z."/>
        </authorList>
    </citation>
    <scope>NUCLEOTIDE SEQUENCE [LARGE SCALE GENOMIC DNA]</scope>
    <source>
        <strain evidence="2 3">P-1 km-3</strain>
    </source>
</reference>
<evidence type="ECO:0000256" key="1">
    <source>
        <dbReference type="SAM" id="Phobius"/>
    </source>
</evidence>
<comment type="caution">
    <text evidence="2">The sequence shown here is derived from an EMBL/GenBank/DDBJ whole genome shotgun (WGS) entry which is preliminary data.</text>
</comment>
<dbReference type="OrthoDB" id="7632435at2"/>
<accession>A0A4S2HBP4</accession>
<dbReference type="EMBL" id="SRXV01000002">
    <property type="protein sequence ID" value="TGY93081.1"/>
    <property type="molecule type" value="Genomic_DNA"/>
</dbReference>
<keyword evidence="1" id="KW-1133">Transmembrane helix</keyword>
<dbReference type="Proteomes" id="UP000305451">
    <property type="component" value="Unassembled WGS sequence"/>
</dbReference>
<gene>
    <name evidence="2" type="ORF">E5162_08445</name>
</gene>
<name>A0A4S2HBP4_9PROT</name>
<proteinExistence type="predicted"/>
<evidence type="ECO:0008006" key="4">
    <source>
        <dbReference type="Google" id="ProtNLM"/>
    </source>
</evidence>
<protein>
    <recommendedName>
        <fullName evidence="4">Phage holin family protein</fullName>
    </recommendedName>
</protein>
<keyword evidence="1" id="KW-0472">Membrane</keyword>
<dbReference type="AlphaFoldDB" id="A0A4S2HBP4"/>
<organism evidence="2 3">
    <name type="scientific">Marinicauda pacifica</name>
    <dbReference type="NCBI Taxonomy" id="1133559"/>
    <lineage>
        <taxon>Bacteria</taxon>
        <taxon>Pseudomonadati</taxon>
        <taxon>Pseudomonadota</taxon>
        <taxon>Alphaproteobacteria</taxon>
        <taxon>Maricaulales</taxon>
        <taxon>Maricaulaceae</taxon>
        <taxon>Marinicauda</taxon>
    </lineage>
</organism>
<sequence length="115" mass="12315">MRILLLIVAALGPIVALIFGTHALWYWLAVTWTVSIASAVVAGAYLLLASAAAITFLFRQEQKKEEPPAPIAGLIGLLEDSIQKKPVETVGAMVAVGVVLGRRPDLLMKVIQKVL</sequence>
<evidence type="ECO:0000313" key="3">
    <source>
        <dbReference type="Proteomes" id="UP000305451"/>
    </source>
</evidence>
<keyword evidence="3" id="KW-1185">Reference proteome</keyword>
<keyword evidence="1" id="KW-0812">Transmembrane</keyword>
<feature type="transmembrane region" description="Helical" evidence="1">
    <location>
        <begin position="26"/>
        <end position="58"/>
    </location>
</feature>
<evidence type="ECO:0000313" key="2">
    <source>
        <dbReference type="EMBL" id="TGY93081.1"/>
    </source>
</evidence>
<dbReference type="RefSeq" id="WP_135944798.1">
    <property type="nucleotide sequence ID" value="NZ_BMEI01000002.1"/>
</dbReference>